<gene>
    <name evidence="2" type="ORF">K435DRAFT_694765</name>
</gene>
<accession>A0A4S8KYB5</accession>
<dbReference type="OrthoDB" id="432234at2759"/>
<dbReference type="EMBL" id="ML179862">
    <property type="protein sequence ID" value="THU80871.1"/>
    <property type="molecule type" value="Genomic_DNA"/>
</dbReference>
<evidence type="ECO:0000313" key="3">
    <source>
        <dbReference type="Proteomes" id="UP000297245"/>
    </source>
</evidence>
<name>A0A4S8KYB5_DENBC</name>
<keyword evidence="3" id="KW-1185">Reference proteome</keyword>
<feature type="domain" description="Helitron helicase-like" evidence="1">
    <location>
        <begin position="48"/>
        <end position="262"/>
    </location>
</feature>
<evidence type="ECO:0000259" key="1">
    <source>
        <dbReference type="Pfam" id="PF14214"/>
    </source>
</evidence>
<evidence type="ECO:0000313" key="2">
    <source>
        <dbReference type="EMBL" id="THU80871.1"/>
    </source>
</evidence>
<organism evidence="2 3">
    <name type="scientific">Dendrothele bispora (strain CBS 962.96)</name>
    <dbReference type="NCBI Taxonomy" id="1314807"/>
    <lineage>
        <taxon>Eukaryota</taxon>
        <taxon>Fungi</taxon>
        <taxon>Dikarya</taxon>
        <taxon>Basidiomycota</taxon>
        <taxon>Agaricomycotina</taxon>
        <taxon>Agaricomycetes</taxon>
        <taxon>Agaricomycetidae</taxon>
        <taxon>Agaricales</taxon>
        <taxon>Agaricales incertae sedis</taxon>
        <taxon>Dendrothele</taxon>
    </lineage>
</organism>
<feature type="non-terminal residue" evidence="2">
    <location>
        <position position="262"/>
    </location>
</feature>
<dbReference type="InterPro" id="IPR025476">
    <property type="entry name" value="Helitron_helicase-like"/>
</dbReference>
<sequence length="262" mass="29880">MILQTGNKPINEYFNPSLFPGMYPTLFPYGDCGFEDERRDPKLSLELHAEYLLDIDGGMFRKHWSFLFVIFNLIQRRKVHFQTHLAVQRKNFHRIANQITNISTSTLLQLSKKIEAEKTVSTLTPSESQAMSLLNQVKTITTHVPGSSGAKLRMRNEIKSYFGYFGMPHLYFTFNPSAVHSPIMQVIFGDDSIDMDLEHPLVPDPHIRALRVAADPVAAADFFEFSWRALFGTLLGWDFEQNRTKPGGGVFGHIRAFYGCSE</sequence>
<dbReference type="AlphaFoldDB" id="A0A4S8KYB5"/>
<dbReference type="Pfam" id="PF14214">
    <property type="entry name" value="Helitron_like_N"/>
    <property type="match status" value="1"/>
</dbReference>
<protein>
    <recommendedName>
        <fullName evidence="1">Helitron helicase-like domain-containing protein</fullName>
    </recommendedName>
</protein>
<dbReference type="Proteomes" id="UP000297245">
    <property type="component" value="Unassembled WGS sequence"/>
</dbReference>
<reference evidence="2 3" key="1">
    <citation type="journal article" date="2019" name="Nat. Ecol. Evol.">
        <title>Megaphylogeny resolves global patterns of mushroom evolution.</title>
        <authorList>
            <person name="Varga T."/>
            <person name="Krizsan K."/>
            <person name="Foldi C."/>
            <person name="Dima B."/>
            <person name="Sanchez-Garcia M."/>
            <person name="Sanchez-Ramirez S."/>
            <person name="Szollosi G.J."/>
            <person name="Szarkandi J.G."/>
            <person name="Papp V."/>
            <person name="Albert L."/>
            <person name="Andreopoulos W."/>
            <person name="Angelini C."/>
            <person name="Antonin V."/>
            <person name="Barry K.W."/>
            <person name="Bougher N.L."/>
            <person name="Buchanan P."/>
            <person name="Buyck B."/>
            <person name="Bense V."/>
            <person name="Catcheside P."/>
            <person name="Chovatia M."/>
            <person name="Cooper J."/>
            <person name="Damon W."/>
            <person name="Desjardin D."/>
            <person name="Finy P."/>
            <person name="Geml J."/>
            <person name="Haridas S."/>
            <person name="Hughes K."/>
            <person name="Justo A."/>
            <person name="Karasinski D."/>
            <person name="Kautmanova I."/>
            <person name="Kiss B."/>
            <person name="Kocsube S."/>
            <person name="Kotiranta H."/>
            <person name="LaButti K.M."/>
            <person name="Lechner B.E."/>
            <person name="Liimatainen K."/>
            <person name="Lipzen A."/>
            <person name="Lukacs Z."/>
            <person name="Mihaltcheva S."/>
            <person name="Morgado L.N."/>
            <person name="Niskanen T."/>
            <person name="Noordeloos M.E."/>
            <person name="Ohm R.A."/>
            <person name="Ortiz-Santana B."/>
            <person name="Ovrebo C."/>
            <person name="Racz N."/>
            <person name="Riley R."/>
            <person name="Savchenko A."/>
            <person name="Shiryaev A."/>
            <person name="Soop K."/>
            <person name="Spirin V."/>
            <person name="Szebenyi C."/>
            <person name="Tomsovsky M."/>
            <person name="Tulloss R.E."/>
            <person name="Uehling J."/>
            <person name="Grigoriev I.V."/>
            <person name="Vagvolgyi C."/>
            <person name="Papp T."/>
            <person name="Martin F.M."/>
            <person name="Miettinen O."/>
            <person name="Hibbett D.S."/>
            <person name="Nagy L.G."/>
        </authorList>
    </citation>
    <scope>NUCLEOTIDE SEQUENCE [LARGE SCALE GENOMIC DNA]</scope>
    <source>
        <strain evidence="2 3">CBS 962.96</strain>
    </source>
</reference>
<proteinExistence type="predicted"/>